<dbReference type="Gene3D" id="3.30.40.10">
    <property type="entry name" value="Zinc/RING finger domain, C3HC4 (zinc finger)"/>
    <property type="match status" value="2"/>
</dbReference>
<evidence type="ECO:0000256" key="14">
    <source>
        <dbReference type="ARBA" id="ARBA00034103"/>
    </source>
</evidence>
<feature type="zinc finger region" description="TRAF-type" evidence="20">
    <location>
        <begin position="101"/>
        <end position="139"/>
    </location>
</feature>
<dbReference type="InterPro" id="IPR001478">
    <property type="entry name" value="PDZ"/>
</dbReference>
<dbReference type="OrthoDB" id="6270329at2759"/>
<evidence type="ECO:0000256" key="18">
    <source>
        <dbReference type="ARBA" id="ARBA00077970"/>
    </source>
</evidence>
<evidence type="ECO:0000256" key="1">
    <source>
        <dbReference type="ARBA" id="ARBA00000900"/>
    </source>
</evidence>
<evidence type="ECO:0000256" key="16">
    <source>
        <dbReference type="ARBA" id="ARBA00067305"/>
    </source>
</evidence>
<gene>
    <name evidence="25" type="primary">PDZRN3</name>
</gene>
<comment type="subcellular location">
    <subcellularLocation>
        <location evidence="2">Cytoplasm</location>
    </subcellularLocation>
    <subcellularLocation>
        <location evidence="14">Synapse</location>
    </subcellularLocation>
</comment>
<comment type="catalytic activity">
    <reaction evidence="1">
        <text>S-ubiquitinyl-[E2 ubiquitin-conjugating enzyme]-L-cysteine + [acceptor protein]-L-lysine = [E2 ubiquitin-conjugating enzyme]-L-cysteine + N(6)-ubiquitinyl-[acceptor protein]-L-lysine.</text>
        <dbReference type="EC" id="2.3.2.27"/>
    </reaction>
</comment>
<feature type="compositionally biased region" description="Basic and acidic residues" evidence="21">
    <location>
        <begin position="735"/>
        <end position="747"/>
    </location>
</feature>
<accession>A0A8D2CQW2</accession>
<feature type="compositionally biased region" description="Polar residues" evidence="21">
    <location>
        <begin position="554"/>
        <end position="563"/>
    </location>
</feature>
<dbReference type="FunFam" id="3.30.40.10:FF:000445">
    <property type="entry name" value="E3 ubiquitin-protein ligase PDZRN3 isoform X1"/>
    <property type="match status" value="1"/>
</dbReference>
<keyword evidence="7 20" id="KW-0479">Metal-binding</keyword>
<keyword evidence="10" id="KW-0833">Ubl conjugation pathway</keyword>
<dbReference type="EC" id="2.3.2.27" evidence="4"/>
<dbReference type="GO" id="GO:0031594">
    <property type="term" value="C:neuromuscular junction"/>
    <property type="evidence" value="ECO:0007669"/>
    <property type="project" value="Ensembl"/>
</dbReference>
<evidence type="ECO:0000256" key="5">
    <source>
        <dbReference type="ARBA" id="ARBA00022490"/>
    </source>
</evidence>
<dbReference type="GO" id="GO:0005737">
    <property type="term" value="C:cytoplasm"/>
    <property type="evidence" value="ECO:0007669"/>
    <property type="project" value="UniProtKB-SubCell"/>
</dbReference>
<dbReference type="PROSITE" id="PS50145">
    <property type="entry name" value="ZF_TRAF"/>
    <property type="match status" value="1"/>
</dbReference>
<evidence type="ECO:0000256" key="15">
    <source>
        <dbReference type="ARBA" id="ARBA00053412"/>
    </source>
</evidence>
<dbReference type="PROSITE" id="PS00518">
    <property type="entry name" value="ZF_RING_1"/>
    <property type="match status" value="1"/>
</dbReference>
<dbReference type="InterPro" id="IPR001293">
    <property type="entry name" value="Znf_TRAF"/>
</dbReference>
<dbReference type="SUPFAM" id="SSF49599">
    <property type="entry name" value="TRAF domain-like"/>
    <property type="match status" value="1"/>
</dbReference>
<keyword evidence="11 20" id="KW-0862">Zinc</keyword>
<proteinExistence type="predicted"/>
<dbReference type="FunFam" id="2.30.42.10:FF:000028">
    <property type="entry name" value="PDZ domain containing ring finger 4"/>
    <property type="match status" value="1"/>
</dbReference>
<evidence type="ECO:0000259" key="23">
    <source>
        <dbReference type="PROSITE" id="PS50106"/>
    </source>
</evidence>
<dbReference type="CDD" id="cd06715">
    <property type="entry name" value="PDZ1-PDZRN4-like"/>
    <property type="match status" value="1"/>
</dbReference>
<keyword evidence="12" id="KW-0770">Synapse</keyword>
<feature type="domain" description="TRAF-type" evidence="24">
    <location>
        <begin position="101"/>
        <end position="139"/>
    </location>
</feature>
<organism evidence="25 26">
    <name type="scientific">Sciurus vulgaris</name>
    <name type="common">Eurasian red squirrel</name>
    <dbReference type="NCBI Taxonomy" id="55149"/>
    <lineage>
        <taxon>Eukaryota</taxon>
        <taxon>Metazoa</taxon>
        <taxon>Chordata</taxon>
        <taxon>Craniata</taxon>
        <taxon>Vertebrata</taxon>
        <taxon>Euteleostomi</taxon>
        <taxon>Mammalia</taxon>
        <taxon>Eutheria</taxon>
        <taxon>Euarchontoglires</taxon>
        <taxon>Glires</taxon>
        <taxon>Rodentia</taxon>
        <taxon>Sciuromorpha</taxon>
        <taxon>Sciuridae</taxon>
        <taxon>Sciurinae</taxon>
        <taxon>Sciurini</taxon>
        <taxon>Sciurus</taxon>
    </lineage>
</organism>
<comment type="function">
    <text evidence="15">E3 ubiquitin-protein ligase. Plays an important role in regulating the surface level of MUSK on myotubes. Mediates the ubiquitination of MUSK, promoting its endocytosis and lysosomal degradation. Might contribute to terminal myogenic differentiation.</text>
</comment>
<dbReference type="GO" id="GO:0016567">
    <property type="term" value="P:protein ubiquitination"/>
    <property type="evidence" value="ECO:0007669"/>
    <property type="project" value="Ensembl"/>
</dbReference>
<evidence type="ECO:0000256" key="17">
    <source>
        <dbReference type="ARBA" id="ARBA00075460"/>
    </source>
</evidence>
<dbReference type="GO" id="GO:0008270">
    <property type="term" value="F:zinc ion binding"/>
    <property type="evidence" value="ECO:0007669"/>
    <property type="project" value="UniProtKB-KW"/>
</dbReference>
<keyword evidence="26" id="KW-1185">Reference proteome</keyword>
<evidence type="ECO:0000259" key="22">
    <source>
        <dbReference type="PROSITE" id="PS50089"/>
    </source>
</evidence>
<dbReference type="SMART" id="SM00228">
    <property type="entry name" value="PDZ"/>
    <property type="match status" value="2"/>
</dbReference>
<dbReference type="FunFam" id="3.30.40.10:FF:000214">
    <property type="entry name" value="E3 ubiquitin-protein ligase PDZRN3 isoform X1"/>
    <property type="match status" value="1"/>
</dbReference>
<dbReference type="GeneTree" id="ENSGT00950000183062"/>
<dbReference type="InterPro" id="IPR051971">
    <property type="entry name" value="E3_ubiquitin-PDZ_ligase"/>
</dbReference>
<dbReference type="FunFam" id="2.30.42.10:FF:000133">
    <property type="entry name" value="PDZ domain containing ring finger 4"/>
    <property type="match status" value="1"/>
</dbReference>
<evidence type="ECO:0000256" key="12">
    <source>
        <dbReference type="ARBA" id="ARBA00023018"/>
    </source>
</evidence>
<feature type="domain" description="RING-type" evidence="22">
    <location>
        <begin position="18"/>
        <end position="53"/>
    </location>
</feature>
<evidence type="ECO:0000256" key="9">
    <source>
        <dbReference type="ARBA" id="ARBA00022771"/>
    </source>
</evidence>
<evidence type="ECO:0000256" key="13">
    <source>
        <dbReference type="ARBA" id="ARBA00023054"/>
    </source>
</evidence>
<evidence type="ECO:0000256" key="8">
    <source>
        <dbReference type="ARBA" id="ARBA00022737"/>
    </source>
</evidence>
<evidence type="ECO:0000256" key="19">
    <source>
        <dbReference type="ARBA" id="ARBA00080186"/>
    </source>
</evidence>
<dbReference type="InterPro" id="IPR017907">
    <property type="entry name" value="Znf_RING_CS"/>
</dbReference>
<evidence type="ECO:0000256" key="21">
    <source>
        <dbReference type="SAM" id="MobiDB-lite"/>
    </source>
</evidence>
<feature type="domain" description="PDZ" evidence="23">
    <location>
        <begin position="419"/>
        <end position="488"/>
    </location>
</feature>
<feature type="region of interest" description="Disordered" evidence="21">
    <location>
        <begin position="545"/>
        <end position="603"/>
    </location>
</feature>
<evidence type="ECO:0000256" key="3">
    <source>
        <dbReference type="ARBA" id="ARBA00004906"/>
    </source>
</evidence>
<dbReference type="InterPro" id="IPR036034">
    <property type="entry name" value="PDZ_sf"/>
</dbReference>
<dbReference type="SUPFAM" id="SSF57850">
    <property type="entry name" value="RING/U-box"/>
    <property type="match status" value="1"/>
</dbReference>
<dbReference type="AlphaFoldDB" id="A0A8D2CQW2"/>
<evidence type="ECO:0000259" key="24">
    <source>
        <dbReference type="PROSITE" id="PS50145"/>
    </source>
</evidence>
<name>A0A8D2CQW2_SCIVU</name>
<reference evidence="25" key="1">
    <citation type="submission" date="2025-08" db="UniProtKB">
        <authorList>
            <consortium name="Ensembl"/>
        </authorList>
    </citation>
    <scope>IDENTIFICATION</scope>
</reference>
<dbReference type="PANTHER" id="PTHR15545">
    <property type="entry name" value="PDZ DOMAIN CONTAINING RING FINGER PROTEIN 3, 4"/>
    <property type="match status" value="1"/>
</dbReference>
<dbReference type="PROSITE" id="PS50106">
    <property type="entry name" value="PDZ"/>
    <property type="match status" value="2"/>
</dbReference>
<reference evidence="25" key="2">
    <citation type="submission" date="2025-09" db="UniProtKB">
        <authorList>
            <consortium name="Ensembl"/>
        </authorList>
    </citation>
    <scope>IDENTIFICATION</scope>
</reference>
<keyword evidence="8" id="KW-0677">Repeat</keyword>
<evidence type="ECO:0000256" key="20">
    <source>
        <dbReference type="PROSITE-ProRule" id="PRU00207"/>
    </source>
</evidence>
<keyword evidence="5" id="KW-0963">Cytoplasm</keyword>
<evidence type="ECO:0000256" key="10">
    <source>
        <dbReference type="ARBA" id="ARBA00022786"/>
    </source>
</evidence>
<dbReference type="PANTHER" id="PTHR15545:SF5">
    <property type="entry name" value="E3 UBIQUITIN-PROTEIN LIGASE PDZRN3"/>
    <property type="match status" value="1"/>
</dbReference>
<keyword evidence="6" id="KW-0808">Transferase</keyword>
<dbReference type="Gene3D" id="2.30.42.10">
    <property type="match status" value="2"/>
</dbReference>
<evidence type="ECO:0000256" key="4">
    <source>
        <dbReference type="ARBA" id="ARBA00012483"/>
    </source>
</evidence>
<keyword evidence="13" id="KW-0175">Coiled coil</keyword>
<dbReference type="PROSITE" id="PS50089">
    <property type="entry name" value="ZF_RING_2"/>
    <property type="match status" value="1"/>
</dbReference>
<dbReference type="Pfam" id="PF00595">
    <property type="entry name" value="PDZ"/>
    <property type="match status" value="2"/>
</dbReference>
<evidence type="ECO:0000256" key="2">
    <source>
        <dbReference type="ARBA" id="ARBA00004496"/>
    </source>
</evidence>
<protein>
    <recommendedName>
        <fullName evidence="16">E3 ubiquitin-protein ligase PDZRN3</fullName>
        <ecNumber evidence="4">2.3.2.27</ecNumber>
    </recommendedName>
    <alternativeName>
        <fullName evidence="17">PDZ domain-containing RING finger protein 3</fullName>
    </alternativeName>
    <alternativeName>
        <fullName evidence="19">RING-type E3 ubiquitin transferase PDZRN3</fullName>
    </alternativeName>
    <alternativeName>
        <fullName evidence="18">Semaphorin cytoplasmic domain-associated protein 3</fullName>
    </alternativeName>
</protein>
<dbReference type="InterPro" id="IPR013083">
    <property type="entry name" value="Znf_RING/FYVE/PHD"/>
</dbReference>
<evidence type="ECO:0000313" key="25">
    <source>
        <dbReference type="Ensembl" id="ENSSVLP00005013029.1"/>
    </source>
</evidence>
<dbReference type="SMART" id="SM00184">
    <property type="entry name" value="RING"/>
    <property type="match status" value="1"/>
</dbReference>
<dbReference type="CDD" id="cd06716">
    <property type="entry name" value="PDZ2-PDZRN4-like"/>
    <property type="match status" value="1"/>
</dbReference>
<feature type="compositionally biased region" description="Polar residues" evidence="21">
    <location>
        <begin position="748"/>
        <end position="759"/>
    </location>
</feature>
<feature type="region of interest" description="Disordered" evidence="21">
    <location>
        <begin position="735"/>
        <end position="764"/>
    </location>
</feature>
<evidence type="ECO:0000256" key="6">
    <source>
        <dbReference type="ARBA" id="ARBA00022679"/>
    </source>
</evidence>
<evidence type="ECO:0000256" key="11">
    <source>
        <dbReference type="ARBA" id="ARBA00022833"/>
    </source>
</evidence>
<keyword evidence="9 20" id="KW-0863">Zinc-finger</keyword>
<feature type="region of interest" description="Disordered" evidence="21">
    <location>
        <begin position="799"/>
        <end position="836"/>
    </location>
</feature>
<evidence type="ECO:0000313" key="26">
    <source>
        <dbReference type="Proteomes" id="UP000694564"/>
    </source>
</evidence>
<feature type="compositionally biased region" description="Polar residues" evidence="21">
    <location>
        <begin position="594"/>
        <end position="603"/>
    </location>
</feature>
<feature type="domain" description="PDZ" evidence="23">
    <location>
        <begin position="249"/>
        <end position="339"/>
    </location>
</feature>
<dbReference type="GO" id="GO:0061630">
    <property type="term" value="F:ubiquitin protein ligase activity"/>
    <property type="evidence" value="ECO:0007669"/>
    <property type="project" value="UniProtKB-EC"/>
</dbReference>
<sequence>MGFELDRFDGDVDPDLKCALCHKVLEDPLTTPCGHVFCAGCVLPWVVQEGSCPARCRGRLSAKELNHVLPLKRLILKLDIKCAHAARGCGRVVKLQALPEHLERCDFAPARCRHAGCGQLLLRRDVEAHMRDACDARPVGRCQEGCGLPLTHGEQRAGGHCCARALRAHNSALQARLGALHKALKKEALRAGKREKSLVAQLAAAQLELQMTALRYQKKFTEYSARLDSLSRCVAAPPGGKGEETRSLTLVLHRDSGSLGFNIIGGRPCVDNQDGSSSEGIFVSRIAESGPAAKEGGLQIHDRIIEVNGKDLSRATHDQAVEAFKTAKEPIVVQVLRRTPRTKMFTPAAEAQLVDAGTQTDITFEHIMALTKMSSPSPPVLDPYLLPEEHPSAHEYYDPNDYMGDIHQEMDREELELEEVDLYRVNSQDKLGLTVCYRTDDEDDIGIYISEIDPNSIAAKDGRIRQGDRIIQINGIEVQNREEAVALLTSEENKNFSLLIARPELQLDEGWMDDDRNDFLDDLHMDMLEEQHHQAMQFTASVLQQKKHEEDGGTTDTATILSNQHEKDSGVGRTDESTRNDESSEQENNGDDATASSNPLAGQRKLTCSQDTLGSGDLPFSNESFVSADCTDLDYLGIPVDECERFRELLELKCQAQSGGAYGLGDAARSEPESVDRELELLNEELRSIELECLSIVRAHRLQQLREQAREPWLLPPGAFRSCAGGDGRRRELADITELPEKSDKDSSSAYNTGESCRSTPLALELSPDNSLRRAAEAGAEASLLAITEDPEAGAPIYSASAQEPELGPPLEGTERRAEGSRSPQLRGACPPAAAHSPYKHAHIPAHAQHYQSYMQLIQQKSAVEYAQSQMSLVSMCKDLSSHPAEPRMEWKVKIRSDGTRYITKRPVRDRLLRERALKIREERSGMTTDDDNMSEMKMGRYWSKEERKQHLVKAKEQRRRREFMMQSRLDCLREQGAEDRREVSILELSHKKMMRKRNKKIFDNWMTIQELLTHGTKSPDGTRVYNSFLSVTTV</sequence>
<dbReference type="GO" id="GO:0007528">
    <property type="term" value="P:neuromuscular junction development"/>
    <property type="evidence" value="ECO:0007669"/>
    <property type="project" value="Ensembl"/>
</dbReference>
<dbReference type="SUPFAM" id="SSF50156">
    <property type="entry name" value="PDZ domain-like"/>
    <property type="match status" value="2"/>
</dbReference>
<dbReference type="Proteomes" id="UP000694564">
    <property type="component" value="Chromosome 19"/>
</dbReference>
<dbReference type="Pfam" id="PF13923">
    <property type="entry name" value="zf-C3HC4_2"/>
    <property type="match status" value="1"/>
</dbReference>
<feature type="compositionally biased region" description="Basic and acidic residues" evidence="21">
    <location>
        <begin position="564"/>
        <end position="582"/>
    </location>
</feature>
<comment type="pathway">
    <text evidence="3">Protein modification; protein ubiquitination.</text>
</comment>
<dbReference type="Ensembl" id="ENSSVLT00005014430.1">
    <property type="protein sequence ID" value="ENSSVLP00005013029.1"/>
    <property type="gene ID" value="ENSSVLG00005010337.1"/>
</dbReference>
<dbReference type="InterPro" id="IPR001841">
    <property type="entry name" value="Znf_RING"/>
</dbReference>
<evidence type="ECO:0000256" key="7">
    <source>
        <dbReference type="ARBA" id="ARBA00022723"/>
    </source>
</evidence>